<dbReference type="PANTHER" id="PTHR42648:SF21">
    <property type="entry name" value="CYSTEINE-RICH RLK (RECEPTOR-LIKE PROTEIN KINASE) 8"/>
    <property type="match status" value="1"/>
</dbReference>
<feature type="domain" description="GAG-pre-integrase" evidence="1">
    <location>
        <begin position="69"/>
        <end position="123"/>
    </location>
</feature>
<dbReference type="OrthoDB" id="1716327at2759"/>
<sequence length="215" mass="24809">ICLTTGMRHLSWYLDNDCSCHLMGERYMFQDLKPKRGGCVTFGGLKHNLLSISQLYDNGYDVSFNKGECIVKNQNDQWAWHKKLGHANLRLISKLKKHNLVRGLPSLVYKTDILCDVCQKEKQVKGSFKSKNIVSTSRALELLHIDLFVTTRTASMSGKHYGLVVVDDYSKWTWVMFLNHKDESFKVFSIFYKRVQNETSLLEVGDLLEKSAKKH</sequence>
<evidence type="ECO:0000313" key="3">
    <source>
        <dbReference type="Proteomes" id="UP000257109"/>
    </source>
</evidence>
<dbReference type="Gene3D" id="3.30.420.10">
    <property type="entry name" value="Ribonuclease H-like superfamily/Ribonuclease H"/>
    <property type="match status" value="1"/>
</dbReference>
<comment type="caution">
    <text evidence="2">The sequence shown here is derived from an EMBL/GenBank/DDBJ whole genome shotgun (WGS) entry which is preliminary data.</text>
</comment>
<feature type="non-terminal residue" evidence="2">
    <location>
        <position position="1"/>
    </location>
</feature>
<dbReference type="InterPro" id="IPR036397">
    <property type="entry name" value="RNaseH_sf"/>
</dbReference>
<gene>
    <name evidence="2" type="ORF">CR513_32324</name>
</gene>
<accession>A0A371G761</accession>
<keyword evidence="3" id="KW-1185">Reference proteome</keyword>
<dbReference type="AlphaFoldDB" id="A0A371G761"/>
<name>A0A371G761_MUCPR</name>
<dbReference type="GO" id="GO:0003676">
    <property type="term" value="F:nucleic acid binding"/>
    <property type="evidence" value="ECO:0007669"/>
    <property type="project" value="InterPro"/>
</dbReference>
<dbReference type="InterPro" id="IPR039537">
    <property type="entry name" value="Retrotran_Ty1/copia-like"/>
</dbReference>
<organism evidence="2 3">
    <name type="scientific">Mucuna pruriens</name>
    <name type="common">Velvet bean</name>
    <name type="synonym">Dolichos pruriens</name>
    <dbReference type="NCBI Taxonomy" id="157652"/>
    <lineage>
        <taxon>Eukaryota</taxon>
        <taxon>Viridiplantae</taxon>
        <taxon>Streptophyta</taxon>
        <taxon>Embryophyta</taxon>
        <taxon>Tracheophyta</taxon>
        <taxon>Spermatophyta</taxon>
        <taxon>Magnoliopsida</taxon>
        <taxon>eudicotyledons</taxon>
        <taxon>Gunneridae</taxon>
        <taxon>Pentapetalae</taxon>
        <taxon>rosids</taxon>
        <taxon>fabids</taxon>
        <taxon>Fabales</taxon>
        <taxon>Fabaceae</taxon>
        <taxon>Papilionoideae</taxon>
        <taxon>50 kb inversion clade</taxon>
        <taxon>NPAAA clade</taxon>
        <taxon>indigoferoid/millettioid clade</taxon>
        <taxon>Phaseoleae</taxon>
        <taxon>Mucuna</taxon>
    </lineage>
</organism>
<evidence type="ECO:0000313" key="2">
    <source>
        <dbReference type="EMBL" id="RDX86351.1"/>
    </source>
</evidence>
<dbReference type="Proteomes" id="UP000257109">
    <property type="component" value="Unassembled WGS sequence"/>
</dbReference>
<dbReference type="PANTHER" id="PTHR42648">
    <property type="entry name" value="TRANSPOSASE, PUTATIVE-RELATED"/>
    <property type="match status" value="1"/>
</dbReference>
<proteinExistence type="predicted"/>
<reference evidence="2" key="1">
    <citation type="submission" date="2018-05" db="EMBL/GenBank/DDBJ databases">
        <title>Draft genome of Mucuna pruriens seed.</title>
        <authorList>
            <person name="Nnadi N.E."/>
            <person name="Vos R."/>
            <person name="Hasami M.H."/>
            <person name="Devisetty U.K."/>
            <person name="Aguiy J.C."/>
        </authorList>
    </citation>
    <scope>NUCLEOTIDE SEQUENCE [LARGE SCALE GENOMIC DNA]</scope>
    <source>
        <strain evidence="2">JCA_2017</strain>
    </source>
</reference>
<protein>
    <recommendedName>
        <fullName evidence="1">GAG-pre-integrase domain-containing protein</fullName>
    </recommendedName>
</protein>
<dbReference type="InterPro" id="IPR012337">
    <property type="entry name" value="RNaseH-like_sf"/>
</dbReference>
<dbReference type="SUPFAM" id="SSF53098">
    <property type="entry name" value="Ribonuclease H-like"/>
    <property type="match status" value="1"/>
</dbReference>
<evidence type="ECO:0000259" key="1">
    <source>
        <dbReference type="Pfam" id="PF13976"/>
    </source>
</evidence>
<dbReference type="Pfam" id="PF13976">
    <property type="entry name" value="gag_pre-integrs"/>
    <property type="match status" value="1"/>
</dbReference>
<dbReference type="InterPro" id="IPR025724">
    <property type="entry name" value="GAG-pre-integrase_dom"/>
</dbReference>
<dbReference type="EMBL" id="QJKJ01006541">
    <property type="protein sequence ID" value="RDX86351.1"/>
    <property type="molecule type" value="Genomic_DNA"/>
</dbReference>